<organism evidence="2 3">
    <name type="scientific">Geodermatophilus poikilotrophus</name>
    <dbReference type="NCBI Taxonomy" id="1333667"/>
    <lineage>
        <taxon>Bacteria</taxon>
        <taxon>Bacillati</taxon>
        <taxon>Actinomycetota</taxon>
        <taxon>Actinomycetes</taxon>
        <taxon>Geodermatophilales</taxon>
        <taxon>Geodermatophilaceae</taxon>
        <taxon>Geodermatophilus</taxon>
    </lineage>
</organism>
<keyword evidence="1" id="KW-0732">Signal</keyword>
<accession>A0A1I0G1F9</accession>
<dbReference type="AlphaFoldDB" id="A0A1I0G1F9"/>
<feature type="chain" id="PRO_5039209738" description="PknH-like extracellular domain-containing protein" evidence="1">
    <location>
        <begin position="26"/>
        <end position="215"/>
    </location>
</feature>
<dbReference type="OrthoDB" id="5195009at2"/>
<dbReference type="EMBL" id="FOIE01000006">
    <property type="protein sequence ID" value="SET64505.1"/>
    <property type="molecule type" value="Genomic_DNA"/>
</dbReference>
<dbReference type="Proteomes" id="UP000198507">
    <property type="component" value="Unassembled WGS sequence"/>
</dbReference>
<feature type="signal peptide" evidence="1">
    <location>
        <begin position="1"/>
        <end position="25"/>
    </location>
</feature>
<reference evidence="3" key="1">
    <citation type="submission" date="2016-10" db="EMBL/GenBank/DDBJ databases">
        <authorList>
            <person name="Varghese N."/>
            <person name="Submissions S."/>
        </authorList>
    </citation>
    <scope>NUCLEOTIDE SEQUENCE [LARGE SCALE GENOMIC DNA]</scope>
    <source>
        <strain evidence="3">DSM 44209</strain>
    </source>
</reference>
<evidence type="ECO:0000313" key="3">
    <source>
        <dbReference type="Proteomes" id="UP000198507"/>
    </source>
</evidence>
<evidence type="ECO:0008006" key="4">
    <source>
        <dbReference type="Google" id="ProtNLM"/>
    </source>
</evidence>
<proteinExistence type="predicted"/>
<protein>
    <recommendedName>
        <fullName evidence="4">PknH-like extracellular domain-containing protein</fullName>
    </recommendedName>
</protein>
<sequence length="215" mass="22247">MSPPAVVRHGGLVLLLALLPGCATPADGGASAAPAAETPDTPQQLEELVVPAVASGLPRVPDDALSPPAGEKSVEDVAGYAEDAAREREVLHDYGYRFGWERYWGSGSGPLTTVFTHQFRTPEGAAAFTRDVAEHDGDVYGGVLREEPPVLPAGCRLLQLDRGAPAVGVTSPAAFAWCARGVFSVAVTAVGGSVDAVTEEVRAVVVAQLDRLPPS</sequence>
<gene>
    <name evidence="2" type="ORF">SAMN04488546_3136</name>
</gene>
<evidence type="ECO:0000313" key="2">
    <source>
        <dbReference type="EMBL" id="SET64505.1"/>
    </source>
</evidence>
<keyword evidence="3" id="KW-1185">Reference proteome</keyword>
<name>A0A1I0G1F9_9ACTN</name>
<evidence type="ECO:0000256" key="1">
    <source>
        <dbReference type="SAM" id="SignalP"/>
    </source>
</evidence>
<dbReference type="RefSeq" id="WP_091445597.1">
    <property type="nucleotide sequence ID" value="NZ_FOIE01000006.1"/>
</dbReference>